<dbReference type="EMBL" id="JBBWWQ010000007">
    <property type="protein sequence ID" value="KAK8942500.1"/>
    <property type="molecule type" value="Genomic_DNA"/>
</dbReference>
<dbReference type="Proteomes" id="UP001418222">
    <property type="component" value="Unassembled WGS sequence"/>
</dbReference>
<reference evidence="3 4" key="1">
    <citation type="journal article" date="2022" name="Nat. Plants">
        <title>Genomes of leafy and leafless Platanthera orchids illuminate the evolution of mycoheterotrophy.</title>
        <authorList>
            <person name="Li M.H."/>
            <person name="Liu K.W."/>
            <person name="Li Z."/>
            <person name="Lu H.C."/>
            <person name="Ye Q.L."/>
            <person name="Zhang D."/>
            <person name="Wang J.Y."/>
            <person name="Li Y.F."/>
            <person name="Zhong Z.M."/>
            <person name="Liu X."/>
            <person name="Yu X."/>
            <person name="Liu D.K."/>
            <person name="Tu X.D."/>
            <person name="Liu B."/>
            <person name="Hao Y."/>
            <person name="Liao X.Y."/>
            <person name="Jiang Y.T."/>
            <person name="Sun W.H."/>
            <person name="Chen J."/>
            <person name="Chen Y.Q."/>
            <person name="Ai Y."/>
            <person name="Zhai J.W."/>
            <person name="Wu S.S."/>
            <person name="Zhou Z."/>
            <person name="Hsiao Y.Y."/>
            <person name="Wu W.L."/>
            <person name="Chen Y.Y."/>
            <person name="Lin Y.F."/>
            <person name="Hsu J.L."/>
            <person name="Li C.Y."/>
            <person name="Wang Z.W."/>
            <person name="Zhao X."/>
            <person name="Zhong W.Y."/>
            <person name="Ma X.K."/>
            <person name="Ma L."/>
            <person name="Huang J."/>
            <person name="Chen G.Z."/>
            <person name="Huang M.Z."/>
            <person name="Huang L."/>
            <person name="Peng D.H."/>
            <person name="Luo Y.B."/>
            <person name="Zou S.Q."/>
            <person name="Chen S.P."/>
            <person name="Lan S."/>
            <person name="Tsai W.C."/>
            <person name="Van de Peer Y."/>
            <person name="Liu Z.J."/>
        </authorList>
    </citation>
    <scope>NUCLEOTIDE SEQUENCE [LARGE SCALE GENOMIC DNA]</scope>
    <source>
        <strain evidence="3">Lor287</strain>
    </source>
</reference>
<dbReference type="InterPro" id="IPR003676">
    <property type="entry name" value="SAUR_fam"/>
</dbReference>
<proteinExistence type="inferred from homology"/>
<dbReference type="Pfam" id="PF02519">
    <property type="entry name" value="Auxin_inducible"/>
    <property type="match status" value="1"/>
</dbReference>
<protein>
    <recommendedName>
        <fullName evidence="5">Small auxin up regulated protein</fullName>
    </recommendedName>
</protein>
<gene>
    <name evidence="3" type="ORF">KSP39_PZI009140</name>
</gene>
<feature type="region of interest" description="Disordered" evidence="2">
    <location>
        <begin position="1"/>
        <end position="29"/>
    </location>
</feature>
<dbReference type="PANTHER" id="PTHR31374">
    <property type="entry name" value="AUXIN-INDUCED PROTEIN-LIKE-RELATED"/>
    <property type="match status" value="1"/>
</dbReference>
<evidence type="ECO:0000256" key="2">
    <source>
        <dbReference type="SAM" id="MobiDB-lite"/>
    </source>
</evidence>
<sequence length="94" mass="10526">MSPSTHDEAVLSSGAGGNSRPPRGYVPVLVGDDDEEEVERFFVHVNLINEPYIIQLLEMAAEEFGYSQQGVLRIPCTVQHFRNTVDEIIYNSDD</sequence>
<comment type="caution">
    <text evidence="3">The sequence shown here is derived from an EMBL/GenBank/DDBJ whole genome shotgun (WGS) entry which is preliminary data.</text>
</comment>
<dbReference type="GO" id="GO:0009733">
    <property type="term" value="P:response to auxin"/>
    <property type="evidence" value="ECO:0007669"/>
    <property type="project" value="InterPro"/>
</dbReference>
<name>A0AAP0BJX2_9ASPA</name>
<accession>A0AAP0BJX2</accession>
<dbReference type="PANTHER" id="PTHR31374:SF198">
    <property type="entry name" value="AUXIN-RESPONSIVE PROTEIN SAUR72"/>
    <property type="match status" value="1"/>
</dbReference>
<evidence type="ECO:0000256" key="1">
    <source>
        <dbReference type="ARBA" id="ARBA00006974"/>
    </source>
</evidence>
<organism evidence="3 4">
    <name type="scientific">Platanthera zijinensis</name>
    <dbReference type="NCBI Taxonomy" id="2320716"/>
    <lineage>
        <taxon>Eukaryota</taxon>
        <taxon>Viridiplantae</taxon>
        <taxon>Streptophyta</taxon>
        <taxon>Embryophyta</taxon>
        <taxon>Tracheophyta</taxon>
        <taxon>Spermatophyta</taxon>
        <taxon>Magnoliopsida</taxon>
        <taxon>Liliopsida</taxon>
        <taxon>Asparagales</taxon>
        <taxon>Orchidaceae</taxon>
        <taxon>Orchidoideae</taxon>
        <taxon>Orchideae</taxon>
        <taxon>Orchidinae</taxon>
        <taxon>Platanthera</taxon>
    </lineage>
</organism>
<evidence type="ECO:0000313" key="4">
    <source>
        <dbReference type="Proteomes" id="UP001418222"/>
    </source>
</evidence>
<evidence type="ECO:0000313" key="3">
    <source>
        <dbReference type="EMBL" id="KAK8942500.1"/>
    </source>
</evidence>
<evidence type="ECO:0008006" key="5">
    <source>
        <dbReference type="Google" id="ProtNLM"/>
    </source>
</evidence>
<comment type="similarity">
    <text evidence="1">Belongs to the ARG7 family.</text>
</comment>
<keyword evidence="4" id="KW-1185">Reference proteome</keyword>
<dbReference type="AlphaFoldDB" id="A0AAP0BJX2"/>